<keyword evidence="4 6" id="KW-1133">Transmembrane helix</keyword>
<dbReference type="GO" id="GO:0015920">
    <property type="term" value="P:lipopolysaccharide transport"/>
    <property type="evidence" value="ECO:0007669"/>
    <property type="project" value="TreeGrafter"/>
</dbReference>
<dbReference type="Pfam" id="PF03739">
    <property type="entry name" value="LptF_LptG"/>
    <property type="match status" value="2"/>
</dbReference>
<evidence type="ECO:0000256" key="1">
    <source>
        <dbReference type="ARBA" id="ARBA00004651"/>
    </source>
</evidence>
<gene>
    <name evidence="7" type="ORF">SV7mr_06950</name>
</gene>
<protein>
    <submittedName>
        <fullName evidence="7">Putative permease YjgP/YjgQ family protein</fullName>
    </submittedName>
</protein>
<keyword evidence="5 6" id="KW-0472">Membrane</keyword>
<dbReference type="EMBL" id="CP036272">
    <property type="protein sequence ID" value="QDT58206.1"/>
    <property type="molecule type" value="Genomic_DNA"/>
</dbReference>
<evidence type="ECO:0000256" key="2">
    <source>
        <dbReference type="ARBA" id="ARBA00022475"/>
    </source>
</evidence>
<sequence length="380" mass="42139">MTRIERYILRLFSQTYVLIFTSIAAIFVVFHVFSNIEDLNDLAEQNNASMIMTMLECYSPYILLVFDMTGAVLALMAFLFTVGWLHKTREITALLAAGVSHGQILRPIMVGGLAILLLQMANREMLLPHVRDSLNLKNKHLSGDAPAPVLPSYDELAGILVDGAQVLPRSRMINRPDFQLEGDYGAFGELLQAEVARWEPANEDHEAGYLLKHVSVPKKIDRLPSASMADRLILMTSADQDWIAAGDCFVATPIDPEILQASQSTTKISGSWVLGKRLSNPAVHSPASTHLMFHERLIRVPVDFALFLLGIPLAVNRRNRQMMMTIGAALCLVLAFFVLKTVATGLGASGLWVSPAWAAWIPLLAFGPLTYMWFRESYSL</sequence>
<dbReference type="PANTHER" id="PTHR33529">
    <property type="entry name" value="SLR0882 PROTEIN-RELATED"/>
    <property type="match status" value="1"/>
</dbReference>
<evidence type="ECO:0000313" key="7">
    <source>
        <dbReference type="EMBL" id="QDT58206.1"/>
    </source>
</evidence>
<dbReference type="InterPro" id="IPR005495">
    <property type="entry name" value="LptG/LptF_permease"/>
</dbReference>
<comment type="subcellular location">
    <subcellularLocation>
        <location evidence="1">Cell membrane</location>
        <topology evidence="1">Multi-pass membrane protein</topology>
    </subcellularLocation>
</comment>
<name>A0A517SQ08_9BACT</name>
<organism evidence="7 8">
    <name type="scientific">Stieleria bergensis</name>
    <dbReference type="NCBI Taxonomy" id="2528025"/>
    <lineage>
        <taxon>Bacteria</taxon>
        <taxon>Pseudomonadati</taxon>
        <taxon>Planctomycetota</taxon>
        <taxon>Planctomycetia</taxon>
        <taxon>Pirellulales</taxon>
        <taxon>Pirellulaceae</taxon>
        <taxon>Stieleria</taxon>
    </lineage>
</organism>
<feature type="transmembrane region" description="Helical" evidence="6">
    <location>
        <begin position="357"/>
        <end position="374"/>
    </location>
</feature>
<evidence type="ECO:0000256" key="6">
    <source>
        <dbReference type="SAM" id="Phobius"/>
    </source>
</evidence>
<dbReference type="RefSeq" id="WP_145269187.1">
    <property type="nucleotide sequence ID" value="NZ_CP036272.1"/>
</dbReference>
<evidence type="ECO:0000256" key="4">
    <source>
        <dbReference type="ARBA" id="ARBA00022989"/>
    </source>
</evidence>
<keyword evidence="3 6" id="KW-0812">Transmembrane</keyword>
<proteinExistence type="predicted"/>
<evidence type="ECO:0000256" key="5">
    <source>
        <dbReference type="ARBA" id="ARBA00023136"/>
    </source>
</evidence>
<dbReference type="PANTHER" id="PTHR33529:SF2">
    <property type="entry name" value="LIPOPOLYSACCHARIDE EXPORT SYSTEM PERMEASE PROTEIN LPTG"/>
    <property type="match status" value="1"/>
</dbReference>
<evidence type="ECO:0000313" key="8">
    <source>
        <dbReference type="Proteomes" id="UP000315003"/>
    </source>
</evidence>
<accession>A0A517SQ08</accession>
<reference evidence="7 8" key="1">
    <citation type="submission" date="2019-02" db="EMBL/GenBank/DDBJ databases">
        <title>Deep-cultivation of Planctomycetes and their phenomic and genomic characterization uncovers novel biology.</title>
        <authorList>
            <person name="Wiegand S."/>
            <person name="Jogler M."/>
            <person name="Boedeker C."/>
            <person name="Pinto D."/>
            <person name="Vollmers J."/>
            <person name="Rivas-Marin E."/>
            <person name="Kohn T."/>
            <person name="Peeters S.H."/>
            <person name="Heuer A."/>
            <person name="Rast P."/>
            <person name="Oberbeckmann S."/>
            <person name="Bunk B."/>
            <person name="Jeske O."/>
            <person name="Meyerdierks A."/>
            <person name="Storesund J.E."/>
            <person name="Kallscheuer N."/>
            <person name="Luecker S."/>
            <person name="Lage O.M."/>
            <person name="Pohl T."/>
            <person name="Merkel B.J."/>
            <person name="Hornburger P."/>
            <person name="Mueller R.-W."/>
            <person name="Bruemmer F."/>
            <person name="Labrenz M."/>
            <person name="Spormann A.M."/>
            <person name="Op den Camp H."/>
            <person name="Overmann J."/>
            <person name="Amann R."/>
            <person name="Jetten M.S.M."/>
            <person name="Mascher T."/>
            <person name="Medema M.H."/>
            <person name="Devos D.P."/>
            <person name="Kaster A.-K."/>
            <person name="Ovreas L."/>
            <person name="Rohde M."/>
            <person name="Galperin M.Y."/>
            <person name="Jogler C."/>
        </authorList>
    </citation>
    <scope>NUCLEOTIDE SEQUENCE [LARGE SCALE GENOMIC DNA]</scope>
    <source>
        <strain evidence="7 8">SV_7m_r</strain>
    </source>
</reference>
<keyword evidence="2" id="KW-1003">Cell membrane</keyword>
<dbReference type="OrthoDB" id="262519at2"/>
<feature type="transmembrane region" description="Helical" evidence="6">
    <location>
        <begin position="61"/>
        <end position="84"/>
    </location>
</feature>
<feature type="transmembrane region" description="Helical" evidence="6">
    <location>
        <begin position="327"/>
        <end position="351"/>
    </location>
</feature>
<dbReference type="Proteomes" id="UP000315003">
    <property type="component" value="Chromosome"/>
</dbReference>
<dbReference type="GO" id="GO:0043190">
    <property type="term" value="C:ATP-binding cassette (ABC) transporter complex"/>
    <property type="evidence" value="ECO:0007669"/>
    <property type="project" value="TreeGrafter"/>
</dbReference>
<feature type="transmembrane region" description="Helical" evidence="6">
    <location>
        <begin position="7"/>
        <end position="33"/>
    </location>
</feature>
<evidence type="ECO:0000256" key="3">
    <source>
        <dbReference type="ARBA" id="ARBA00022692"/>
    </source>
</evidence>
<keyword evidence="8" id="KW-1185">Reference proteome</keyword>
<dbReference type="AlphaFoldDB" id="A0A517SQ08"/>